<dbReference type="EMBL" id="JASJEV010000003">
    <property type="protein sequence ID" value="MDJ1158041.1"/>
    <property type="molecule type" value="Genomic_DNA"/>
</dbReference>
<evidence type="ECO:0000259" key="2">
    <source>
        <dbReference type="PROSITE" id="PS50110"/>
    </source>
</evidence>
<sequence>MFPNLCVLVVEASPHLRRIYRDLLNQVGLRRILEATDGAEAIGIFEQRRPNIVLVDWDVQLLNGEELVRMIRSPAVSPSPKVPVIVTMAQCTQDNVIKATSAGANEVLAKPISPKALWQHLQGVISIPRTFTTVGAHLRPEQRVFSNADFF</sequence>
<evidence type="ECO:0000313" key="4">
    <source>
        <dbReference type="Proteomes" id="UP001321492"/>
    </source>
</evidence>
<gene>
    <name evidence="3" type="ORF">QNA08_07315</name>
</gene>
<feature type="domain" description="Response regulatory" evidence="2">
    <location>
        <begin position="6"/>
        <end position="125"/>
    </location>
</feature>
<evidence type="ECO:0000256" key="1">
    <source>
        <dbReference type="PROSITE-ProRule" id="PRU00169"/>
    </source>
</evidence>
<evidence type="ECO:0000313" key="3">
    <source>
        <dbReference type="EMBL" id="MDJ1158041.1"/>
    </source>
</evidence>
<dbReference type="SMART" id="SM00448">
    <property type="entry name" value="REC"/>
    <property type="match status" value="1"/>
</dbReference>
<name>A0ABT7AFB0_9HYPH</name>
<dbReference type="SUPFAM" id="SSF52172">
    <property type="entry name" value="CheY-like"/>
    <property type="match status" value="1"/>
</dbReference>
<dbReference type="Gene3D" id="3.40.50.2300">
    <property type="match status" value="1"/>
</dbReference>
<dbReference type="InterPro" id="IPR052048">
    <property type="entry name" value="ST_Response_Regulator"/>
</dbReference>
<reference evidence="3 4" key="1">
    <citation type="submission" date="2023-05" db="EMBL/GenBank/DDBJ databases">
        <title>Chelatococcus sp. nov., a moderately thermophilic bacterium isolated from hot spring microbial mat.</title>
        <authorList>
            <person name="Hu C.-J."/>
            <person name="Li W.-J."/>
        </authorList>
    </citation>
    <scope>NUCLEOTIDE SEQUENCE [LARGE SCALE GENOMIC DNA]</scope>
    <source>
        <strain evidence="3 4">SYSU G07232</strain>
    </source>
</reference>
<dbReference type="Proteomes" id="UP001321492">
    <property type="component" value="Unassembled WGS sequence"/>
</dbReference>
<keyword evidence="4" id="KW-1185">Reference proteome</keyword>
<dbReference type="RefSeq" id="WP_283740022.1">
    <property type="nucleotide sequence ID" value="NZ_JASJEV010000003.1"/>
</dbReference>
<comment type="caution">
    <text evidence="3">The sequence shown here is derived from an EMBL/GenBank/DDBJ whole genome shotgun (WGS) entry which is preliminary data.</text>
</comment>
<protein>
    <submittedName>
        <fullName evidence="3">Response regulator</fullName>
    </submittedName>
</protein>
<accession>A0ABT7AFB0</accession>
<dbReference type="PANTHER" id="PTHR43228">
    <property type="entry name" value="TWO-COMPONENT RESPONSE REGULATOR"/>
    <property type="match status" value="1"/>
</dbReference>
<dbReference type="PANTHER" id="PTHR43228:SF1">
    <property type="entry name" value="TWO-COMPONENT RESPONSE REGULATOR ARR22"/>
    <property type="match status" value="1"/>
</dbReference>
<keyword evidence="1" id="KW-0597">Phosphoprotein</keyword>
<dbReference type="Pfam" id="PF00072">
    <property type="entry name" value="Response_reg"/>
    <property type="match status" value="1"/>
</dbReference>
<dbReference type="PROSITE" id="PS50110">
    <property type="entry name" value="RESPONSE_REGULATORY"/>
    <property type="match status" value="1"/>
</dbReference>
<organism evidence="3 4">
    <name type="scientific">Chelatococcus albus</name>
    <dbReference type="NCBI Taxonomy" id="3047466"/>
    <lineage>
        <taxon>Bacteria</taxon>
        <taxon>Pseudomonadati</taxon>
        <taxon>Pseudomonadota</taxon>
        <taxon>Alphaproteobacteria</taxon>
        <taxon>Hyphomicrobiales</taxon>
        <taxon>Chelatococcaceae</taxon>
        <taxon>Chelatococcus</taxon>
    </lineage>
</organism>
<dbReference type="InterPro" id="IPR001789">
    <property type="entry name" value="Sig_transdc_resp-reg_receiver"/>
</dbReference>
<feature type="modified residue" description="4-aspartylphosphate" evidence="1">
    <location>
        <position position="56"/>
    </location>
</feature>
<dbReference type="InterPro" id="IPR011006">
    <property type="entry name" value="CheY-like_superfamily"/>
</dbReference>
<proteinExistence type="predicted"/>